<reference evidence="1 2" key="1">
    <citation type="submission" date="2018-10" db="EMBL/GenBank/DDBJ databases">
        <authorList>
            <person name="Ekblom R."/>
            <person name="Jareborg N."/>
        </authorList>
    </citation>
    <scope>NUCLEOTIDE SEQUENCE [LARGE SCALE GENOMIC DNA]</scope>
    <source>
        <tissue evidence="1">Muscle</tissue>
    </source>
</reference>
<proteinExistence type="predicted"/>
<dbReference type="Proteomes" id="UP000269945">
    <property type="component" value="Unassembled WGS sequence"/>
</dbReference>
<dbReference type="EMBL" id="CYRY02000917">
    <property type="protein sequence ID" value="VCW51999.1"/>
    <property type="molecule type" value="Genomic_DNA"/>
</dbReference>
<gene>
    <name evidence="1" type="ORF">BN2614_LOCUS1</name>
</gene>
<comment type="caution">
    <text evidence="1">The sequence shown here is derived from an EMBL/GenBank/DDBJ whole genome shotgun (WGS) entry which is preliminary data.</text>
</comment>
<sequence>MWVPQWETGQLLVFLTPPKPKLKENKPWGQRVPCPSSRSSVVETAVLAGSHSSWPWDVRQAIVCLECSNLLIGDNGNDSSRLFLWEATERCYIEESSDYHLKQITKGSNITLAGMHDFKDTVVLLESQI</sequence>
<evidence type="ECO:0000313" key="2">
    <source>
        <dbReference type="Proteomes" id="UP000269945"/>
    </source>
</evidence>
<dbReference type="AlphaFoldDB" id="A0A9X9PTJ5"/>
<keyword evidence="2" id="KW-1185">Reference proteome</keyword>
<organism evidence="1 2">
    <name type="scientific">Gulo gulo</name>
    <name type="common">Wolverine</name>
    <name type="synonym">Gluton</name>
    <dbReference type="NCBI Taxonomy" id="48420"/>
    <lineage>
        <taxon>Eukaryota</taxon>
        <taxon>Metazoa</taxon>
        <taxon>Chordata</taxon>
        <taxon>Craniata</taxon>
        <taxon>Vertebrata</taxon>
        <taxon>Euteleostomi</taxon>
        <taxon>Mammalia</taxon>
        <taxon>Eutheria</taxon>
        <taxon>Laurasiatheria</taxon>
        <taxon>Carnivora</taxon>
        <taxon>Caniformia</taxon>
        <taxon>Musteloidea</taxon>
        <taxon>Mustelidae</taxon>
        <taxon>Guloninae</taxon>
        <taxon>Gulo</taxon>
    </lineage>
</organism>
<evidence type="ECO:0000313" key="1">
    <source>
        <dbReference type="EMBL" id="VCW51999.1"/>
    </source>
</evidence>
<accession>A0A9X9PTJ5</accession>
<name>A0A9X9PTJ5_GULGU</name>
<protein>
    <submittedName>
        <fullName evidence="1">Uncharacterized protein</fullName>
    </submittedName>
</protein>